<evidence type="ECO:0000256" key="7">
    <source>
        <dbReference type="ARBA" id="ARBA00070923"/>
    </source>
</evidence>
<dbReference type="PANTHER" id="PTHR10901">
    <property type="entry name" value="TROPOMODULIN"/>
    <property type="match status" value="1"/>
</dbReference>
<evidence type="ECO:0000313" key="10">
    <source>
        <dbReference type="Proteomes" id="UP001239994"/>
    </source>
</evidence>
<evidence type="ECO:0000313" key="9">
    <source>
        <dbReference type="EMBL" id="KAK1801621.1"/>
    </source>
</evidence>
<accession>A0AAD8ZM13</accession>
<dbReference type="GO" id="GO:0030239">
    <property type="term" value="P:myofibril assembly"/>
    <property type="evidence" value="ECO:0007669"/>
    <property type="project" value="TreeGrafter"/>
</dbReference>
<evidence type="ECO:0000256" key="6">
    <source>
        <dbReference type="ARBA" id="ARBA00037833"/>
    </source>
</evidence>
<feature type="compositionally biased region" description="Acidic residues" evidence="8">
    <location>
        <begin position="189"/>
        <end position="205"/>
    </location>
</feature>
<dbReference type="GO" id="GO:0005865">
    <property type="term" value="C:striated muscle thin filament"/>
    <property type="evidence" value="ECO:0007669"/>
    <property type="project" value="TreeGrafter"/>
</dbReference>
<dbReference type="InterPro" id="IPR004934">
    <property type="entry name" value="TMOD"/>
</dbReference>
<dbReference type="InterPro" id="IPR032675">
    <property type="entry name" value="LRR_dom_sf"/>
</dbReference>
<feature type="compositionally biased region" description="Polar residues" evidence="8">
    <location>
        <begin position="573"/>
        <end position="595"/>
    </location>
</feature>
<keyword evidence="10" id="KW-1185">Reference proteome</keyword>
<dbReference type="SUPFAM" id="SSF52047">
    <property type="entry name" value="RNI-like"/>
    <property type="match status" value="1"/>
</dbReference>
<feature type="region of interest" description="Disordered" evidence="8">
    <location>
        <begin position="11"/>
        <end position="33"/>
    </location>
</feature>
<evidence type="ECO:0000256" key="2">
    <source>
        <dbReference type="ARBA" id="ARBA00009345"/>
    </source>
</evidence>
<dbReference type="AlphaFoldDB" id="A0AAD8ZM13"/>
<sequence length="708" mass="79989">MSHPGRWILHFVKPSGPTKGMSNQSDQDSYTEELDEDKILAGLSAEEIQQLQDEMEVIAPDERVPAGVKQRGVVAQVQKGYSIAGNKEQSTEEEEEIDEDEILAGLSAEELKELQNEIEVIAPDERVPVGMRQKDQTDKPPTGSFDHRSLVEYLYWEKESNRLLEEERVPTTLLPSRKKTEKEIRNGEEKEDENDVECAYEETEEQVGGGKGEEATEEAIEEVIEEVVGAEDNRVEEQNRQPIKRGMVKNGPAVSVTSQEISQPPPQFSGSKNGGEAPRSEQNERELMVADEKRSDQLHSEPAPSVYENWVPGKEERVISKLKIPKLALGNGLSKKTARPSGNETNLERTLDKIRKNNPSVTDVNLNNIENIPKEMLLDYVEALRKNKHVKTFSIANTGADENVAFSLANMLRENRSITTLNIESNFITGKGIIAIMRCLQFNETLTELRFHNQRHMLGHHAEMEVSRLLKANSTLLKLGYHFELPGPRMVVTNLLTRNLDRQRQQRKEEQRLQQMKEQQQIMEMYESSLNLPPGLLQMLGGYIPETAFLQAAQEPREVLPRSPEPSPVSSPIQQLRNTQPSPRQPPSSLASGSGNPLKDVQLKKTPKRRDSFLELNPGEERRNGRANIQLRSTPKQRSAASEGPTDDKANLRDMIKTLKPIPRRRQPPKVDLTPRDLLLSEIRQSNVAYLKAVPLPKVLESRETSLF</sequence>
<feature type="compositionally biased region" description="Acidic residues" evidence="8">
    <location>
        <begin position="215"/>
        <end position="229"/>
    </location>
</feature>
<feature type="compositionally biased region" description="Basic and acidic residues" evidence="8">
    <location>
        <begin position="609"/>
        <end position="624"/>
    </location>
</feature>
<dbReference type="Pfam" id="PF03250">
    <property type="entry name" value="Tropomodulin"/>
    <property type="match status" value="2"/>
</dbReference>
<feature type="region of interest" description="Disordered" evidence="8">
    <location>
        <begin position="554"/>
        <end position="652"/>
    </location>
</feature>
<comment type="caution">
    <text evidence="9">The sequence shown here is derived from an EMBL/GenBank/DDBJ whole genome shotgun (WGS) entry which is preliminary data.</text>
</comment>
<evidence type="ECO:0000256" key="3">
    <source>
        <dbReference type="ARBA" id="ARBA00022490"/>
    </source>
</evidence>
<feature type="compositionally biased region" description="Polar residues" evidence="8">
    <location>
        <begin position="630"/>
        <end position="640"/>
    </location>
</feature>
<reference evidence="9" key="1">
    <citation type="submission" date="2023-03" db="EMBL/GenBank/DDBJ databases">
        <title>Electrophorus voltai genome.</title>
        <authorList>
            <person name="Bian C."/>
        </authorList>
    </citation>
    <scope>NUCLEOTIDE SEQUENCE</scope>
    <source>
        <strain evidence="9">CB-2022</strain>
        <tissue evidence="9">Muscle</tissue>
    </source>
</reference>
<evidence type="ECO:0000256" key="5">
    <source>
        <dbReference type="ARBA" id="ARBA00023212"/>
    </source>
</evidence>
<gene>
    <name evidence="9" type="ORF">P4O66_022265</name>
</gene>
<dbReference type="Gene3D" id="3.80.10.10">
    <property type="entry name" value="Ribonuclease Inhibitor"/>
    <property type="match status" value="1"/>
</dbReference>
<dbReference type="GO" id="GO:0031430">
    <property type="term" value="C:M band"/>
    <property type="evidence" value="ECO:0007669"/>
    <property type="project" value="UniProtKB-SubCell"/>
</dbReference>
<feature type="compositionally biased region" description="Basic and acidic residues" evidence="8">
    <location>
        <begin position="178"/>
        <end position="188"/>
    </location>
</feature>
<evidence type="ECO:0000256" key="1">
    <source>
        <dbReference type="ARBA" id="ARBA00004245"/>
    </source>
</evidence>
<keyword evidence="3" id="KW-0963">Cytoplasm</keyword>
<name>A0AAD8ZM13_9TELE</name>
<dbReference type="GO" id="GO:0007015">
    <property type="term" value="P:actin filament organization"/>
    <property type="evidence" value="ECO:0007669"/>
    <property type="project" value="TreeGrafter"/>
</dbReference>
<dbReference type="GO" id="GO:0006936">
    <property type="term" value="P:muscle contraction"/>
    <property type="evidence" value="ECO:0007669"/>
    <property type="project" value="TreeGrafter"/>
</dbReference>
<proteinExistence type="inferred from homology"/>
<dbReference type="FunFam" id="3.80.10.10:FF:000078">
    <property type="entry name" value="Leiomodin 3"/>
    <property type="match status" value="1"/>
</dbReference>
<dbReference type="GO" id="GO:0051694">
    <property type="term" value="P:pointed-end actin filament capping"/>
    <property type="evidence" value="ECO:0007669"/>
    <property type="project" value="InterPro"/>
</dbReference>
<keyword evidence="5" id="KW-0206">Cytoskeleton</keyword>
<dbReference type="PANTHER" id="PTHR10901:SF3">
    <property type="entry name" value="LEIOMODIN-3"/>
    <property type="match status" value="1"/>
</dbReference>
<organism evidence="9 10">
    <name type="scientific">Electrophorus voltai</name>
    <dbReference type="NCBI Taxonomy" id="2609070"/>
    <lineage>
        <taxon>Eukaryota</taxon>
        <taxon>Metazoa</taxon>
        <taxon>Chordata</taxon>
        <taxon>Craniata</taxon>
        <taxon>Vertebrata</taxon>
        <taxon>Euteleostomi</taxon>
        <taxon>Actinopterygii</taxon>
        <taxon>Neopterygii</taxon>
        <taxon>Teleostei</taxon>
        <taxon>Ostariophysi</taxon>
        <taxon>Gymnotiformes</taxon>
        <taxon>Gymnotoidei</taxon>
        <taxon>Gymnotidae</taxon>
        <taxon>Electrophorus</taxon>
    </lineage>
</organism>
<dbReference type="Proteomes" id="UP001239994">
    <property type="component" value="Unassembled WGS sequence"/>
</dbReference>
<comment type="subcellular location">
    <subcellularLocation>
        <location evidence="1">Cytoplasm</location>
        <location evidence="1">Cytoskeleton</location>
    </subcellularLocation>
    <subcellularLocation>
        <location evidence="6">Cytoplasm</location>
        <location evidence="6">Myofibril</location>
        <location evidence="6">Sarcomere</location>
        <location evidence="6">M line</location>
    </subcellularLocation>
</comment>
<feature type="region of interest" description="Disordered" evidence="8">
    <location>
        <begin position="176"/>
        <end position="285"/>
    </location>
</feature>
<feature type="region of interest" description="Disordered" evidence="8">
    <location>
        <begin position="123"/>
        <end position="146"/>
    </location>
</feature>
<keyword evidence="4" id="KW-0175">Coiled coil</keyword>
<dbReference type="EMBL" id="JAROKS010000008">
    <property type="protein sequence ID" value="KAK1801621.1"/>
    <property type="molecule type" value="Genomic_DNA"/>
</dbReference>
<evidence type="ECO:0000256" key="4">
    <source>
        <dbReference type="ARBA" id="ARBA00023054"/>
    </source>
</evidence>
<comment type="similarity">
    <text evidence="2">Belongs to the tropomodulin family.</text>
</comment>
<protein>
    <recommendedName>
        <fullName evidence="7">Leiomodin-3</fullName>
    </recommendedName>
</protein>
<feature type="compositionally biased region" description="Basic and acidic residues" evidence="8">
    <location>
        <begin position="123"/>
        <end position="138"/>
    </location>
</feature>
<dbReference type="GO" id="GO:0005523">
    <property type="term" value="F:tropomyosin binding"/>
    <property type="evidence" value="ECO:0007669"/>
    <property type="project" value="InterPro"/>
</dbReference>
<evidence type="ECO:0000256" key="8">
    <source>
        <dbReference type="SAM" id="MobiDB-lite"/>
    </source>
</evidence>